<evidence type="ECO:0000256" key="1">
    <source>
        <dbReference type="ARBA" id="ARBA00022722"/>
    </source>
</evidence>
<dbReference type="InterPro" id="IPR002716">
    <property type="entry name" value="PIN_dom"/>
</dbReference>
<sequence>MTICYLDTSAALKLLIEEVESGPLATWLTEGTANGMFLCSSFLLHTELHCAAKRHRQLDEQAAALLLSGVELIDITREQLLNASRDSAGLRAADAIHLAVALDVRSDLLLTYDQAMRQAAVQRGLALAAPK</sequence>
<evidence type="ECO:0000259" key="5">
    <source>
        <dbReference type="Pfam" id="PF01850"/>
    </source>
</evidence>
<keyword evidence="1" id="KW-0540">Nuclease</keyword>
<dbReference type="EMBL" id="FNIM01000001">
    <property type="protein sequence ID" value="SDN16876.1"/>
    <property type="molecule type" value="Genomic_DNA"/>
</dbReference>
<evidence type="ECO:0000313" key="7">
    <source>
        <dbReference type="Proteomes" id="UP000198541"/>
    </source>
</evidence>
<dbReference type="RefSeq" id="WP_092531641.1">
    <property type="nucleotide sequence ID" value="NZ_FNIM01000001.1"/>
</dbReference>
<evidence type="ECO:0000256" key="4">
    <source>
        <dbReference type="ARBA" id="ARBA00022842"/>
    </source>
</evidence>
<keyword evidence="4" id="KW-0460">Magnesium</keyword>
<feature type="domain" description="PIN" evidence="5">
    <location>
        <begin position="5"/>
        <end position="120"/>
    </location>
</feature>
<dbReference type="GO" id="GO:0004518">
    <property type="term" value="F:nuclease activity"/>
    <property type="evidence" value="ECO:0007669"/>
    <property type="project" value="UniProtKB-KW"/>
</dbReference>
<evidence type="ECO:0000256" key="2">
    <source>
        <dbReference type="ARBA" id="ARBA00022723"/>
    </source>
</evidence>
<organism evidence="6 7">
    <name type="scientific">Actinomyces ruminicola</name>
    <dbReference type="NCBI Taxonomy" id="332524"/>
    <lineage>
        <taxon>Bacteria</taxon>
        <taxon>Bacillati</taxon>
        <taxon>Actinomycetota</taxon>
        <taxon>Actinomycetes</taxon>
        <taxon>Actinomycetales</taxon>
        <taxon>Actinomycetaceae</taxon>
        <taxon>Actinomyces</taxon>
    </lineage>
</organism>
<dbReference type="InterPro" id="IPR029060">
    <property type="entry name" value="PIN-like_dom_sf"/>
</dbReference>
<gene>
    <name evidence="6" type="ORF">SAMN05216355_10122</name>
</gene>
<keyword evidence="7" id="KW-1185">Reference proteome</keyword>
<protein>
    <recommendedName>
        <fullName evidence="5">PIN domain-containing protein</fullName>
    </recommendedName>
</protein>
<reference evidence="7" key="1">
    <citation type="submission" date="2016-10" db="EMBL/GenBank/DDBJ databases">
        <authorList>
            <person name="Varghese N."/>
            <person name="Submissions S."/>
        </authorList>
    </citation>
    <scope>NUCLEOTIDE SEQUENCE [LARGE SCALE GENOMIC DNA]</scope>
    <source>
        <strain evidence="7">DSM 27982</strain>
    </source>
</reference>
<keyword evidence="2" id="KW-0479">Metal-binding</keyword>
<dbReference type="Gene3D" id="3.40.50.1010">
    <property type="entry name" value="5'-nuclease"/>
    <property type="match status" value="1"/>
</dbReference>
<accession>A0A1G9Z8F8</accession>
<evidence type="ECO:0000313" key="6">
    <source>
        <dbReference type="EMBL" id="SDN16876.1"/>
    </source>
</evidence>
<dbReference type="Proteomes" id="UP000198541">
    <property type="component" value="Unassembled WGS sequence"/>
</dbReference>
<dbReference type="CDD" id="cd09874">
    <property type="entry name" value="PIN_MT3492-like"/>
    <property type="match status" value="1"/>
</dbReference>
<evidence type="ECO:0000256" key="3">
    <source>
        <dbReference type="ARBA" id="ARBA00022801"/>
    </source>
</evidence>
<proteinExistence type="predicted"/>
<name>A0A1G9Z8F8_9ACTO</name>
<dbReference type="GO" id="GO:0046872">
    <property type="term" value="F:metal ion binding"/>
    <property type="evidence" value="ECO:0007669"/>
    <property type="project" value="UniProtKB-KW"/>
</dbReference>
<dbReference type="Pfam" id="PF01850">
    <property type="entry name" value="PIN"/>
    <property type="match status" value="1"/>
</dbReference>
<dbReference type="AlphaFoldDB" id="A0A1G9Z8F8"/>
<dbReference type="GO" id="GO:0016787">
    <property type="term" value="F:hydrolase activity"/>
    <property type="evidence" value="ECO:0007669"/>
    <property type="project" value="UniProtKB-KW"/>
</dbReference>
<keyword evidence="3" id="KW-0378">Hydrolase</keyword>
<dbReference type="SUPFAM" id="SSF88723">
    <property type="entry name" value="PIN domain-like"/>
    <property type="match status" value="1"/>
</dbReference>